<gene>
    <name evidence="5" type="ORF">CRENPOLYSF1_480027</name>
</gene>
<keyword evidence="2" id="KW-1133">Transmembrane helix</keyword>
<keyword evidence="2" id="KW-0812">Transmembrane</keyword>
<sequence length="446" mass="49820">MSGQSKKAIMVRFIKATGICLLLAHNSAQALNIGNIRVKSALNQSFNADIMLSLNTGDNAGDIHVQLAPYDKFSEQGVPWDRELLKLHFNTVQSTGNSVLIRVKSSGVISEPVLVFLLQASSRKGTIYRQFTVLLDPPANYESVRITRRAEAEITAPRQYREPRSGFYTPSAQRKRASAYTPVPARARFATPMPVVKKKPDWVAVRSNDSVSKIAKRLYGSVNYEHMAIALYNANPKAFFSPNINALKAGQSLRVPERKDLNSLSAFAARAEFYRQNRDWKEHRVTPPPPEPQSATAVGETPIPVQKKLTLSAPADAALDLNALLLSDEINAAIKPLARIDALNEKMQSLQDRLNKMEEQMSGMQKMLLVKDKQLALLQSQQTHEANATVLPSWLTEFIHNIMPNFVENRSVMYMLVGLAELIGLGLLSFYATKKFKTKKIQLDRY</sequence>
<organism evidence="5 6">
    <name type="scientific">Crenothrix polyspora</name>
    <dbReference type="NCBI Taxonomy" id="360316"/>
    <lineage>
        <taxon>Bacteria</taxon>
        <taxon>Pseudomonadati</taxon>
        <taxon>Pseudomonadota</taxon>
        <taxon>Gammaproteobacteria</taxon>
        <taxon>Methylococcales</taxon>
        <taxon>Crenotrichaceae</taxon>
        <taxon>Crenothrix</taxon>
    </lineage>
</organism>
<dbReference type="EMBL" id="FUKI01000124">
    <property type="protein sequence ID" value="SJM93834.1"/>
    <property type="molecule type" value="Genomic_DNA"/>
</dbReference>
<evidence type="ECO:0000313" key="6">
    <source>
        <dbReference type="Proteomes" id="UP000195667"/>
    </source>
</evidence>
<accession>A0A1R4HC50</accession>
<dbReference type="InterPro" id="IPR057840">
    <property type="entry name" value="FimV_N"/>
</dbReference>
<dbReference type="InterPro" id="IPR036779">
    <property type="entry name" value="LysM_dom_sf"/>
</dbReference>
<keyword evidence="1" id="KW-0175">Coiled coil</keyword>
<evidence type="ECO:0000256" key="1">
    <source>
        <dbReference type="SAM" id="Coils"/>
    </source>
</evidence>
<feature type="transmembrane region" description="Helical" evidence="2">
    <location>
        <begin position="412"/>
        <end position="432"/>
    </location>
</feature>
<keyword evidence="6" id="KW-1185">Reference proteome</keyword>
<proteinExistence type="predicted"/>
<protein>
    <recommendedName>
        <fullName evidence="4">LysM domain-containing protein</fullName>
    </recommendedName>
</protein>
<dbReference type="OrthoDB" id="5298707at2"/>
<dbReference type="SMART" id="SM00257">
    <property type="entry name" value="LysM"/>
    <property type="match status" value="1"/>
</dbReference>
<dbReference type="InterPro" id="IPR018392">
    <property type="entry name" value="LysM"/>
</dbReference>
<name>A0A1R4HC50_9GAMM</name>
<feature type="signal peptide" evidence="3">
    <location>
        <begin position="1"/>
        <end position="30"/>
    </location>
</feature>
<evidence type="ECO:0000256" key="3">
    <source>
        <dbReference type="SAM" id="SignalP"/>
    </source>
</evidence>
<feature type="domain" description="LysM" evidence="4">
    <location>
        <begin position="202"/>
        <end position="256"/>
    </location>
</feature>
<dbReference type="Proteomes" id="UP000195667">
    <property type="component" value="Unassembled WGS sequence"/>
</dbReference>
<evidence type="ECO:0000313" key="5">
    <source>
        <dbReference type="EMBL" id="SJM93834.1"/>
    </source>
</evidence>
<dbReference type="InterPro" id="IPR020012">
    <property type="entry name" value="LysM_FimV"/>
</dbReference>
<dbReference type="Pfam" id="PF25800">
    <property type="entry name" value="FimV_N"/>
    <property type="match status" value="1"/>
</dbReference>
<dbReference type="RefSeq" id="WP_087144033.1">
    <property type="nucleotide sequence ID" value="NZ_FUKI01000124.1"/>
</dbReference>
<dbReference type="Gene3D" id="3.10.350.10">
    <property type="entry name" value="LysM domain"/>
    <property type="match status" value="1"/>
</dbReference>
<dbReference type="NCBIfam" id="TIGR03505">
    <property type="entry name" value="FimV_core"/>
    <property type="match status" value="1"/>
</dbReference>
<reference evidence="6" key="1">
    <citation type="submission" date="2017-02" db="EMBL/GenBank/DDBJ databases">
        <authorList>
            <person name="Daims H."/>
        </authorList>
    </citation>
    <scope>NUCLEOTIDE SEQUENCE [LARGE SCALE GENOMIC DNA]</scope>
</reference>
<evidence type="ECO:0000256" key="2">
    <source>
        <dbReference type="SAM" id="Phobius"/>
    </source>
</evidence>
<evidence type="ECO:0000259" key="4">
    <source>
        <dbReference type="SMART" id="SM00257"/>
    </source>
</evidence>
<keyword evidence="2" id="KW-0472">Membrane</keyword>
<feature type="coiled-coil region" evidence="1">
    <location>
        <begin position="340"/>
        <end position="367"/>
    </location>
</feature>
<keyword evidence="3" id="KW-0732">Signal</keyword>
<dbReference type="AlphaFoldDB" id="A0A1R4HC50"/>
<feature type="chain" id="PRO_5013272344" description="LysM domain-containing protein" evidence="3">
    <location>
        <begin position="31"/>
        <end position="446"/>
    </location>
</feature>